<feature type="domain" description="STAS" evidence="1">
    <location>
        <begin position="29"/>
        <end position="113"/>
    </location>
</feature>
<dbReference type="InterPro" id="IPR002645">
    <property type="entry name" value="STAS_dom"/>
</dbReference>
<dbReference type="OrthoDB" id="280847at2"/>
<dbReference type="InterPro" id="IPR058548">
    <property type="entry name" value="MlaB-like_STAS"/>
</dbReference>
<evidence type="ECO:0000313" key="3">
    <source>
        <dbReference type="Proteomes" id="UP000054537"/>
    </source>
</evidence>
<organism evidence="2 3">
    <name type="scientific">Actinoplanes utahensis</name>
    <dbReference type="NCBI Taxonomy" id="1869"/>
    <lineage>
        <taxon>Bacteria</taxon>
        <taxon>Bacillati</taxon>
        <taxon>Actinomycetota</taxon>
        <taxon>Actinomycetes</taxon>
        <taxon>Micromonosporales</taxon>
        <taxon>Micromonosporaceae</taxon>
        <taxon>Actinoplanes</taxon>
    </lineage>
</organism>
<dbReference type="CDD" id="cd07043">
    <property type="entry name" value="STAS_anti-anti-sigma_factors"/>
    <property type="match status" value="1"/>
</dbReference>
<sequence length="113" mass="11946">MTVDDSLRVLTVRSRVARNSPVAIAQVCVEGEIDADNIAVLRAVLLHSIATCPLVHCDLSGVTFLAAAGVNMLAAVARRAAVRGVRVELHGVRGLTRRVLEIAGLERVLLISG</sequence>
<accession>A0A0A6UNS1</accession>
<reference evidence="2 3" key="1">
    <citation type="submission" date="2014-10" db="EMBL/GenBank/DDBJ databases">
        <title>Draft genome sequence of Actinoplanes utahensis NRRL 12052.</title>
        <authorList>
            <person name="Velasco-Bucheli B."/>
            <person name="del Cerro C."/>
            <person name="Hormigo D."/>
            <person name="Garcia J.L."/>
            <person name="Acebal C."/>
            <person name="Arroyo M."/>
            <person name="de la Mata I."/>
        </authorList>
    </citation>
    <scope>NUCLEOTIDE SEQUENCE [LARGE SCALE GENOMIC DNA]</scope>
    <source>
        <strain evidence="2 3">NRRL 12052</strain>
    </source>
</reference>
<dbReference type="Gene3D" id="3.30.750.24">
    <property type="entry name" value="STAS domain"/>
    <property type="match status" value="1"/>
</dbReference>
<comment type="caution">
    <text evidence="2">The sequence shown here is derived from an EMBL/GenBank/DDBJ whole genome shotgun (WGS) entry which is preliminary data.</text>
</comment>
<dbReference type="AlphaFoldDB" id="A0A0A6UNS1"/>
<dbReference type="PROSITE" id="PS50801">
    <property type="entry name" value="STAS"/>
    <property type="match status" value="1"/>
</dbReference>
<dbReference type="SUPFAM" id="SSF52091">
    <property type="entry name" value="SpoIIaa-like"/>
    <property type="match status" value="1"/>
</dbReference>
<dbReference type="Proteomes" id="UP000054537">
    <property type="component" value="Unassembled WGS sequence"/>
</dbReference>
<dbReference type="RefSeq" id="WP_043525273.1">
    <property type="nucleotide sequence ID" value="NZ_BAABKU010000018.1"/>
</dbReference>
<evidence type="ECO:0000259" key="1">
    <source>
        <dbReference type="PROSITE" id="PS50801"/>
    </source>
</evidence>
<name>A0A0A6UNS1_ACTUT</name>
<evidence type="ECO:0000313" key="2">
    <source>
        <dbReference type="EMBL" id="KHD76723.1"/>
    </source>
</evidence>
<gene>
    <name evidence="2" type="ORF">MB27_15675</name>
</gene>
<protein>
    <recommendedName>
        <fullName evidence="1">STAS domain-containing protein</fullName>
    </recommendedName>
</protein>
<dbReference type="EMBL" id="JRTT01000016">
    <property type="protein sequence ID" value="KHD76723.1"/>
    <property type="molecule type" value="Genomic_DNA"/>
</dbReference>
<keyword evidence="3" id="KW-1185">Reference proteome</keyword>
<dbReference type="InterPro" id="IPR036513">
    <property type="entry name" value="STAS_dom_sf"/>
</dbReference>
<dbReference type="STRING" id="1869.MB27_15675"/>
<proteinExistence type="predicted"/>
<dbReference type="Pfam" id="PF13466">
    <property type="entry name" value="STAS_2"/>
    <property type="match status" value="1"/>
</dbReference>